<evidence type="ECO:0000313" key="1">
    <source>
        <dbReference type="EMBL" id="RSH85995.1"/>
    </source>
</evidence>
<comment type="caution">
    <text evidence="1">The sequence shown here is derived from an EMBL/GenBank/DDBJ whole genome shotgun (WGS) entry which is preliminary data.</text>
</comment>
<dbReference type="GeneID" id="39588726"/>
<evidence type="ECO:0008006" key="3">
    <source>
        <dbReference type="Google" id="ProtNLM"/>
    </source>
</evidence>
<protein>
    <recommendedName>
        <fullName evidence="3">Ubiquitin-like domain-containing protein</fullName>
    </recommendedName>
</protein>
<evidence type="ECO:0000313" key="2">
    <source>
        <dbReference type="Proteomes" id="UP000279236"/>
    </source>
</evidence>
<dbReference type="AlphaFoldDB" id="A0A427Y4K1"/>
<keyword evidence="2" id="KW-1185">Reference proteome</keyword>
<dbReference type="Proteomes" id="UP000279236">
    <property type="component" value="Unassembled WGS sequence"/>
</dbReference>
<dbReference type="RefSeq" id="XP_028478780.1">
    <property type="nucleotide sequence ID" value="XM_028619808.1"/>
</dbReference>
<accession>A0A427Y4K1</accession>
<proteinExistence type="predicted"/>
<name>A0A427Y4K1_9TREE</name>
<reference evidence="1 2" key="1">
    <citation type="submission" date="2018-11" db="EMBL/GenBank/DDBJ databases">
        <title>Genome sequence of Apiotrichum porosum DSM 27194.</title>
        <authorList>
            <person name="Aliyu H."/>
            <person name="Gorte O."/>
            <person name="Ochsenreither K."/>
        </authorList>
    </citation>
    <scope>NUCLEOTIDE SEQUENCE [LARGE SCALE GENOMIC DNA]</scope>
    <source>
        <strain evidence="1 2">DSM 27194</strain>
    </source>
</reference>
<gene>
    <name evidence="1" type="ORF">EHS24_004183</name>
</gene>
<dbReference type="EMBL" id="RSCE01000002">
    <property type="protein sequence ID" value="RSH85995.1"/>
    <property type="molecule type" value="Genomic_DNA"/>
</dbReference>
<dbReference type="Gene3D" id="3.10.20.90">
    <property type="entry name" value="Phosphatidylinositol 3-kinase Catalytic Subunit, Chain A, domain 1"/>
    <property type="match status" value="1"/>
</dbReference>
<organism evidence="1 2">
    <name type="scientific">Apiotrichum porosum</name>
    <dbReference type="NCBI Taxonomy" id="105984"/>
    <lineage>
        <taxon>Eukaryota</taxon>
        <taxon>Fungi</taxon>
        <taxon>Dikarya</taxon>
        <taxon>Basidiomycota</taxon>
        <taxon>Agaricomycotina</taxon>
        <taxon>Tremellomycetes</taxon>
        <taxon>Trichosporonales</taxon>
        <taxon>Trichosporonaceae</taxon>
        <taxon>Apiotrichum</taxon>
    </lineage>
</organism>
<sequence>MSSWNPSPKGQPGRKTNVKTTVTDIAAYNKPKFTLTVRDNSGTKVSISVSDTTSWLTLKIAFARGLNLDDDTIYTSRLLHDGLRMDHLSEPVASTLPQDAIKDATADKEVIIEWQSHLLGG</sequence>